<comment type="caution">
    <text evidence="1">The sequence shown here is derived from an EMBL/GenBank/DDBJ whole genome shotgun (WGS) entry which is preliminary data.</text>
</comment>
<name>A0ABT2RGG2_9ENTR</name>
<keyword evidence="2" id="KW-1185">Reference proteome</keyword>
<gene>
    <name evidence="1" type="ORF">M8318_20095</name>
</gene>
<organism evidence="1 2">
    <name type="scientific">Leclercia tamurae</name>
    <dbReference type="NCBI Taxonomy" id="2926467"/>
    <lineage>
        <taxon>Bacteria</taxon>
        <taxon>Pseudomonadati</taxon>
        <taxon>Pseudomonadota</taxon>
        <taxon>Gammaproteobacteria</taxon>
        <taxon>Enterobacterales</taxon>
        <taxon>Enterobacteriaceae</taxon>
        <taxon>Leclercia</taxon>
    </lineage>
</organism>
<dbReference type="RefSeq" id="WP_262664211.1">
    <property type="nucleotide sequence ID" value="NZ_JAMHKS010000078.1"/>
</dbReference>
<evidence type="ECO:0000313" key="1">
    <source>
        <dbReference type="EMBL" id="MCU6679954.1"/>
    </source>
</evidence>
<dbReference type="EMBL" id="JAMHKS010000078">
    <property type="protein sequence ID" value="MCU6679954.1"/>
    <property type="molecule type" value="Genomic_DNA"/>
</dbReference>
<evidence type="ECO:0000313" key="2">
    <source>
        <dbReference type="Proteomes" id="UP001062027"/>
    </source>
</evidence>
<sequence length="76" mass="8647">MTIVFVPALIAVLVAKEREMGHELTQEEVELIRDSATAIELPEEIAEDMAKERGYPDIDPENVWSEWLTYKATRSA</sequence>
<dbReference type="Proteomes" id="UP001062027">
    <property type="component" value="Unassembled WGS sequence"/>
</dbReference>
<reference evidence="1" key="1">
    <citation type="submission" date="2022-05" db="EMBL/GenBank/DDBJ databases">
        <title>Description of a novel species of Leclercia; Leclercia tamurae and the Proposal for a Novel Genus Silvania gen. nov. Containing Two Novel Species Silvania hatchlandensis sp. nov. and Silvania confinis sp. nov. Isolated from the Rhizosphere of Oak.</title>
        <authorList>
            <person name="Maddock D.W."/>
            <person name="Brady C.L."/>
            <person name="Denman S."/>
            <person name="Arnold D."/>
        </authorList>
    </citation>
    <scope>NUCLEOTIDE SEQUENCE</scope>
    <source>
        <strain evidence="1">H6S3</strain>
    </source>
</reference>
<proteinExistence type="predicted"/>
<protein>
    <submittedName>
        <fullName evidence="1">Uncharacterized protein</fullName>
    </submittedName>
</protein>
<accession>A0ABT2RGG2</accession>